<accession>A0AB39TT55</accession>
<evidence type="ECO:0000313" key="1">
    <source>
        <dbReference type="EMBL" id="XDQ82309.1"/>
    </source>
</evidence>
<proteinExistence type="predicted"/>
<reference evidence="1" key="1">
    <citation type="submission" date="2024-07" db="EMBL/GenBank/DDBJ databases">
        <authorList>
            <person name="Yu S.T."/>
        </authorList>
    </citation>
    <scope>NUCLEOTIDE SEQUENCE</scope>
    <source>
        <strain evidence="1">Y1</strain>
    </source>
</reference>
<sequence length="54" mass="5785">MLTAIRGTGTAPAFLRLPPRRLVAPLLDHVVRPGAGADAELRAFFGTADEDRAR</sequence>
<name>A0AB39TT55_9ACTN</name>
<organism evidence="1">
    <name type="scientific">Streptomyces sp. Y1</name>
    <dbReference type="NCBI Taxonomy" id="3238634"/>
    <lineage>
        <taxon>Bacteria</taxon>
        <taxon>Bacillati</taxon>
        <taxon>Actinomycetota</taxon>
        <taxon>Actinomycetes</taxon>
        <taxon>Kitasatosporales</taxon>
        <taxon>Streptomycetaceae</taxon>
        <taxon>Streptomyces</taxon>
    </lineage>
</organism>
<dbReference type="RefSeq" id="WP_369184721.1">
    <property type="nucleotide sequence ID" value="NZ_CP163445.1"/>
</dbReference>
<dbReference type="EMBL" id="CP163445">
    <property type="protein sequence ID" value="XDQ82309.1"/>
    <property type="molecule type" value="Genomic_DNA"/>
</dbReference>
<gene>
    <name evidence="1" type="ORF">AB2U05_29425</name>
</gene>
<dbReference type="AlphaFoldDB" id="A0AB39TT55"/>
<protein>
    <submittedName>
        <fullName evidence="1">Uncharacterized protein</fullName>
    </submittedName>
</protein>